<dbReference type="RefSeq" id="WP_111869798.1">
    <property type="nucleotide sequence ID" value="NZ_QLYX01000010.1"/>
</dbReference>
<evidence type="ECO:0000256" key="1">
    <source>
        <dbReference type="SAM" id="MobiDB-lite"/>
    </source>
</evidence>
<name>A0A365H1X0_9ACTN</name>
<dbReference type="AlphaFoldDB" id="A0A365H1X0"/>
<keyword evidence="2" id="KW-0472">Membrane</keyword>
<sequence>MNRRGNGLTADSYAPLIDLAPHLADAMLTELRQAGVAAYAAPLPDPAGPEPSGDPLDRLYVDTAMKATAEGILETHLTRLHDVGPWSSDGSDPEPRPSEAGATSTAERDDDAIWAEIVAGYDTAPEDGATPWPEQENLDEPDDAPDDAPGDRTGRLPTVRVIKPVDEDQDDEDEDEPLEPDDEGHYVPPPPPPLPSGDPVSRAAWAALVGGPLYLLLTVVLGWSVPGWAAFLAVAAFIGGFVTLVLRMGDDPRDTDDGAIV</sequence>
<evidence type="ECO:0000256" key="2">
    <source>
        <dbReference type="SAM" id="Phobius"/>
    </source>
</evidence>
<proteinExistence type="predicted"/>
<protein>
    <recommendedName>
        <fullName evidence="5">DUF308 domain-containing protein</fullName>
    </recommendedName>
</protein>
<organism evidence="3 4">
    <name type="scientific">Actinomadura craniellae</name>
    <dbReference type="NCBI Taxonomy" id="2231787"/>
    <lineage>
        <taxon>Bacteria</taxon>
        <taxon>Bacillati</taxon>
        <taxon>Actinomycetota</taxon>
        <taxon>Actinomycetes</taxon>
        <taxon>Streptosporangiales</taxon>
        <taxon>Thermomonosporaceae</taxon>
        <taxon>Actinomadura</taxon>
    </lineage>
</organism>
<feature type="compositionally biased region" description="Pro residues" evidence="1">
    <location>
        <begin position="187"/>
        <end position="196"/>
    </location>
</feature>
<dbReference type="Proteomes" id="UP000251891">
    <property type="component" value="Unassembled WGS sequence"/>
</dbReference>
<evidence type="ECO:0008006" key="5">
    <source>
        <dbReference type="Google" id="ProtNLM"/>
    </source>
</evidence>
<gene>
    <name evidence="3" type="ORF">DPM19_21665</name>
</gene>
<keyword evidence="4" id="KW-1185">Reference proteome</keyword>
<reference evidence="3 4" key="1">
    <citation type="submission" date="2018-06" db="EMBL/GenBank/DDBJ databases">
        <title>Actinomadura craniellae sp. nov. isolated from marine sponge Craniella sp.</title>
        <authorList>
            <person name="Li L."/>
            <person name="Xu Q.H."/>
            <person name="Lin H.W."/>
            <person name="Lu Y.H."/>
        </authorList>
    </citation>
    <scope>NUCLEOTIDE SEQUENCE [LARGE SCALE GENOMIC DNA]</scope>
    <source>
        <strain evidence="3 4">LHW63021</strain>
    </source>
</reference>
<keyword evidence="2" id="KW-0812">Transmembrane</keyword>
<evidence type="ECO:0000313" key="3">
    <source>
        <dbReference type="EMBL" id="RAY13104.1"/>
    </source>
</evidence>
<feature type="compositionally biased region" description="Acidic residues" evidence="1">
    <location>
        <begin position="136"/>
        <end position="148"/>
    </location>
</feature>
<feature type="compositionally biased region" description="Acidic residues" evidence="1">
    <location>
        <begin position="167"/>
        <end position="182"/>
    </location>
</feature>
<evidence type="ECO:0000313" key="4">
    <source>
        <dbReference type="Proteomes" id="UP000251891"/>
    </source>
</evidence>
<feature type="transmembrane region" description="Helical" evidence="2">
    <location>
        <begin position="203"/>
        <end position="222"/>
    </location>
</feature>
<feature type="transmembrane region" description="Helical" evidence="2">
    <location>
        <begin position="228"/>
        <end position="246"/>
    </location>
</feature>
<feature type="region of interest" description="Disordered" evidence="1">
    <location>
        <begin position="80"/>
        <end position="110"/>
    </location>
</feature>
<accession>A0A365H1X0</accession>
<feature type="region of interest" description="Disordered" evidence="1">
    <location>
        <begin position="123"/>
        <end position="198"/>
    </location>
</feature>
<keyword evidence="2" id="KW-1133">Transmembrane helix</keyword>
<comment type="caution">
    <text evidence="3">The sequence shown here is derived from an EMBL/GenBank/DDBJ whole genome shotgun (WGS) entry which is preliminary data.</text>
</comment>
<dbReference type="EMBL" id="QLYX01000010">
    <property type="protein sequence ID" value="RAY13104.1"/>
    <property type="molecule type" value="Genomic_DNA"/>
</dbReference>
<dbReference type="OrthoDB" id="3824493at2"/>